<evidence type="ECO:0008006" key="3">
    <source>
        <dbReference type="Google" id="ProtNLM"/>
    </source>
</evidence>
<dbReference type="SUPFAM" id="SSF56219">
    <property type="entry name" value="DNase I-like"/>
    <property type="match status" value="1"/>
</dbReference>
<keyword evidence="1" id="KW-1185">Reference proteome</keyword>
<proteinExistence type="predicted"/>
<name>A0ABM3RGW3_SPIOL</name>
<dbReference type="Gene3D" id="3.60.10.10">
    <property type="entry name" value="Endonuclease/exonuclease/phosphatase"/>
    <property type="match status" value="1"/>
</dbReference>
<reference evidence="2" key="2">
    <citation type="submission" date="2025-08" db="UniProtKB">
        <authorList>
            <consortium name="RefSeq"/>
        </authorList>
    </citation>
    <scope>IDENTIFICATION</scope>
    <source>
        <tissue evidence="2">Leaf</tissue>
    </source>
</reference>
<gene>
    <name evidence="2" type="primary">LOC130469527</name>
</gene>
<sequence>MKLLSWNCRGLNDPHTPKIPYIVWLCRTKTPTLLFLCETKMNVDDVASRLGILNPSYLFGCNADGSKGGLAVLGWTNDRVICIHASKHVIVCNILGRNGNSKHVLFVYGEPKVENRVHVWEILSSFLDRFPNCILIGDFNQLETQDDKLGGSTTIRGANDLINWRMRNNVFEVPFSGPKFTWSNKSLGESLIMERLDRAYVTNSWFDDFPEGRLRNEPITISDHAAILYDSSPLVRFTKRPYQLENWCLNFEEVRRVIESNWNTGGSGSSMFKVRRNLQYIRTTLQNWCLSNKSFWGINWREENSKLFHKALEISNLDQGSMYIENLHNWVPTCTLKFKYWQQRMKEKWIREGDCNTPMMYRRVKCRRSRSEITSIKDKEDVWVEGQDQVAKVIMESLLDVFNPIVDNNLNEEIDLTLRQLALPCLSSGDKDALDKEFSEIEIKEAMLSIHSSKSPGLDGVTAEFFSL</sequence>
<evidence type="ECO:0000313" key="2">
    <source>
        <dbReference type="RefSeq" id="XP_056694849.1"/>
    </source>
</evidence>
<dbReference type="PANTHER" id="PTHR33710">
    <property type="entry name" value="BNAC02G09200D PROTEIN"/>
    <property type="match status" value="1"/>
</dbReference>
<accession>A0ABM3RGW3</accession>
<reference evidence="1" key="1">
    <citation type="journal article" date="2021" name="Nat. Commun.">
        <title>Genomic analyses provide insights into spinach domestication and the genetic basis of agronomic traits.</title>
        <authorList>
            <person name="Cai X."/>
            <person name="Sun X."/>
            <person name="Xu C."/>
            <person name="Sun H."/>
            <person name="Wang X."/>
            <person name="Ge C."/>
            <person name="Zhang Z."/>
            <person name="Wang Q."/>
            <person name="Fei Z."/>
            <person name="Jiao C."/>
            <person name="Wang Q."/>
        </authorList>
    </citation>
    <scope>NUCLEOTIDE SEQUENCE [LARGE SCALE GENOMIC DNA]</scope>
    <source>
        <strain evidence="1">cv. Varoflay</strain>
    </source>
</reference>
<dbReference type="GeneID" id="130469527"/>
<evidence type="ECO:0000313" key="1">
    <source>
        <dbReference type="Proteomes" id="UP000813463"/>
    </source>
</evidence>
<dbReference type="InterPro" id="IPR036691">
    <property type="entry name" value="Endo/exonu/phosph_ase_sf"/>
</dbReference>
<protein>
    <recommendedName>
        <fullName evidence="3">Endonuclease/exonuclease/phosphatase domain-containing protein</fullName>
    </recommendedName>
</protein>
<dbReference type="PANTHER" id="PTHR33710:SF79">
    <property type="entry name" value="OS06G0205337 PROTEIN"/>
    <property type="match status" value="1"/>
</dbReference>
<dbReference type="Proteomes" id="UP000813463">
    <property type="component" value="Chromosome 3"/>
</dbReference>
<dbReference type="RefSeq" id="XP_056694849.1">
    <property type="nucleotide sequence ID" value="XM_056838871.1"/>
</dbReference>
<organism evidence="1 2">
    <name type="scientific">Spinacia oleracea</name>
    <name type="common">Spinach</name>
    <dbReference type="NCBI Taxonomy" id="3562"/>
    <lineage>
        <taxon>Eukaryota</taxon>
        <taxon>Viridiplantae</taxon>
        <taxon>Streptophyta</taxon>
        <taxon>Embryophyta</taxon>
        <taxon>Tracheophyta</taxon>
        <taxon>Spermatophyta</taxon>
        <taxon>Magnoliopsida</taxon>
        <taxon>eudicotyledons</taxon>
        <taxon>Gunneridae</taxon>
        <taxon>Pentapetalae</taxon>
        <taxon>Caryophyllales</taxon>
        <taxon>Chenopodiaceae</taxon>
        <taxon>Chenopodioideae</taxon>
        <taxon>Anserineae</taxon>
        <taxon>Spinacia</taxon>
    </lineage>
</organism>